<name>A0ABS4SR57_9PROT</name>
<comment type="caution">
    <text evidence="3">The sequence shown here is derived from an EMBL/GenBank/DDBJ whole genome shotgun (WGS) entry which is preliminary data.</text>
</comment>
<feature type="domain" description="FAD dependent oxidoreductase" evidence="2">
    <location>
        <begin position="37"/>
        <end position="388"/>
    </location>
</feature>
<evidence type="ECO:0000256" key="1">
    <source>
        <dbReference type="ARBA" id="ARBA00023002"/>
    </source>
</evidence>
<evidence type="ECO:0000313" key="3">
    <source>
        <dbReference type="EMBL" id="MBP2295033.1"/>
    </source>
</evidence>
<dbReference type="Proteomes" id="UP000781958">
    <property type="component" value="Unassembled WGS sequence"/>
</dbReference>
<dbReference type="InterPro" id="IPR006076">
    <property type="entry name" value="FAD-dep_OxRdtase"/>
</dbReference>
<dbReference type="Gene3D" id="3.30.9.10">
    <property type="entry name" value="D-Amino Acid Oxidase, subunit A, domain 2"/>
    <property type="match status" value="1"/>
</dbReference>
<dbReference type="Pfam" id="PF01266">
    <property type="entry name" value="DAO"/>
    <property type="match status" value="1"/>
</dbReference>
<sequence length="432" mass="45815">MTAPLAAPVSLPPNVYALDAPPAPPPPPLDGSRRASVAIVGGGIVGLTTALHLAEAGVDTVVIDQGEPGWGASGNNGGQLNPGLKFDPEVIERVWGPDLGRRMVDFAYDTTNRTFALIERLGIACEAQRGGTLRAARNANALGGVEETARQCIARGMPVSVLGREQTAAATGTPAYHGAMLDRRGGHVNPLAYVRGLARAAIAAGAAVHGRTTARALTRRSGGWSIETPTGTIEAEKILIATNGFTDDLWQGLRRTVVPVFSAIAASEPLGADRLQGILPDRPAVYESGRITVYYRIDAHGRLLMGGRGPMRPIGSPEPLAYLTDYAAELWPQLAGLRWTHGWNSRLAMTKDHWPHVHEPAPDALAYLGCNGRGVALGTAIAEQLAHRLIAGTAFTLDLPIVEPKVIPFHAFWPLGVWTAVQHGRIMDRLGL</sequence>
<protein>
    <submittedName>
        <fullName evidence="3">Glycine/D-amino acid oxidase-like deaminating enzyme</fullName>
    </submittedName>
</protein>
<dbReference type="PANTHER" id="PTHR13847:SF281">
    <property type="entry name" value="FAD DEPENDENT OXIDOREDUCTASE DOMAIN-CONTAINING PROTEIN"/>
    <property type="match status" value="1"/>
</dbReference>
<evidence type="ECO:0000259" key="2">
    <source>
        <dbReference type="Pfam" id="PF01266"/>
    </source>
</evidence>
<accession>A0ABS4SR57</accession>
<dbReference type="RefSeq" id="WP_209769406.1">
    <property type="nucleotide sequence ID" value="NZ_JAGINP010000019.1"/>
</dbReference>
<dbReference type="InterPro" id="IPR036188">
    <property type="entry name" value="FAD/NAD-bd_sf"/>
</dbReference>
<keyword evidence="1" id="KW-0560">Oxidoreductase</keyword>
<dbReference type="SUPFAM" id="SSF51905">
    <property type="entry name" value="FAD/NAD(P)-binding domain"/>
    <property type="match status" value="1"/>
</dbReference>
<keyword evidence="4" id="KW-1185">Reference proteome</keyword>
<dbReference type="EMBL" id="JAGINP010000019">
    <property type="protein sequence ID" value="MBP2295033.1"/>
    <property type="molecule type" value="Genomic_DNA"/>
</dbReference>
<evidence type="ECO:0000313" key="4">
    <source>
        <dbReference type="Proteomes" id="UP000781958"/>
    </source>
</evidence>
<reference evidence="3 4" key="1">
    <citation type="submission" date="2021-03" db="EMBL/GenBank/DDBJ databases">
        <title>Genomic Encyclopedia of Type Strains, Phase III (KMG-III): the genomes of soil and plant-associated and newly described type strains.</title>
        <authorList>
            <person name="Whitman W."/>
        </authorList>
    </citation>
    <scope>NUCLEOTIDE SEQUENCE [LARGE SCALE GENOMIC DNA]</scope>
    <source>
        <strain evidence="3 4">IMMIB AFH-6</strain>
    </source>
</reference>
<dbReference type="PANTHER" id="PTHR13847">
    <property type="entry name" value="SARCOSINE DEHYDROGENASE-RELATED"/>
    <property type="match status" value="1"/>
</dbReference>
<organism evidence="3 4">
    <name type="scientific">Azospirillum rugosum</name>
    <dbReference type="NCBI Taxonomy" id="416170"/>
    <lineage>
        <taxon>Bacteria</taxon>
        <taxon>Pseudomonadati</taxon>
        <taxon>Pseudomonadota</taxon>
        <taxon>Alphaproteobacteria</taxon>
        <taxon>Rhodospirillales</taxon>
        <taxon>Azospirillaceae</taxon>
        <taxon>Azospirillum</taxon>
    </lineage>
</organism>
<proteinExistence type="predicted"/>
<gene>
    <name evidence="3" type="ORF">J2851_004836</name>
</gene>
<dbReference type="Gene3D" id="3.50.50.60">
    <property type="entry name" value="FAD/NAD(P)-binding domain"/>
    <property type="match status" value="1"/>
</dbReference>